<protein>
    <submittedName>
        <fullName evidence="1">Uncharacterized protein</fullName>
    </submittedName>
</protein>
<proteinExistence type="predicted"/>
<dbReference type="AlphaFoldDB" id="A0AAD9KDA4"/>
<accession>A0AAD9KDA4</accession>
<evidence type="ECO:0000313" key="1">
    <source>
        <dbReference type="EMBL" id="KAK2169548.1"/>
    </source>
</evidence>
<comment type="caution">
    <text evidence="1">The sequence shown here is derived from an EMBL/GenBank/DDBJ whole genome shotgun (WGS) entry which is preliminary data.</text>
</comment>
<keyword evidence="2" id="KW-1185">Reference proteome</keyword>
<dbReference type="Proteomes" id="UP001208570">
    <property type="component" value="Unassembled WGS sequence"/>
</dbReference>
<sequence length="151" mass="17085">MSSTTIQRLHSKDDTNKGKARAKIVVYVQSVDYPKSRQITKGNKKSAFIKTMSEFYNLAAGDFNRTSTRAATHLQETYSCDKVKVSMHDMSLTFDMVYNGKQMVSLQCDQSSGQLVKDLERCLLTETLLYQLRVEALYLAAEVHNDDEDVG</sequence>
<reference evidence="1" key="1">
    <citation type="journal article" date="2023" name="Mol. Biol. Evol.">
        <title>Third-Generation Sequencing Reveals the Adaptive Role of the Epigenome in Three Deep-Sea Polychaetes.</title>
        <authorList>
            <person name="Perez M."/>
            <person name="Aroh O."/>
            <person name="Sun Y."/>
            <person name="Lan Y."/>
            <person name="Juniper S.K."/>
            <person name="Young C.R."/>
            <person name="Angers B."/>
            <person name="Qian P.Y."/>
        </authorList>
    </citation>
    <scope>NUCLEOTIDE SEQUENCE</scope>
    <source>
        <strain evidence="1">P08H-3</strain>
    </source>
</reference>
<evidence type="ECO:0000313" key="2">
    <source>
        <dbReference type="Proteomes" id="UP001208570"/>
    </source>
</evidence>
<name>A0AAD9KDA4_9ANNE</name>
<organism evidence="1 2">
    <name type="scientific">Paralvinella palmiformis</name>
    <dbReference type="NCBI Taxonomy" id="53620"/>
    <lineage>
        <taxon>Eukaryota</taxon>
        <taxon>Metazoa</taxon>
        <taxon>Spiralia</taxon>
        <taxon>Lophotrochozoa</taxon>
        <taxon>Annelida</taxon>
        <taxon>Polychaeta</taxon>
        <taxon>Sedentaria</taxon>
        <taxon>Canalipalpata</taxon>
        <taxon>Terebellida</taxon>
        <taxon>Terebelliformia</taxon>
        <taxon>Alvinellidae</taxon>
        <taxon>Paralvinella</taxon>
    </lineage>
</organism>
<dbReference type="EMBL" id="JAODUP010000009">
    <property type="protein sequence ID" value="KAK2169548.1"/>
    <property type="molecule type" value="Genomic_DNA"/>
</dbReference>
<gene>
    <name evidence="1" type="ORF">LSH36_9g16007</name>
</gene>